<gene>
    <name evidence="3" type="ORF">J3R73_004500</name>
</gene>
<evidence type="ECO:0000313" key="4">
    <source>
        <dbReference type="Proteomes" id="UP001237448"/>
    </source>
</evidence>
<accession>A0ABU0FJB3</accession>
<feature type="domain" description="MobA-like NTP transferase" evidence="2">
    <location>
        <begin position="13"/>
        <end position="156"/>
    </location>
</feature>
<dbReference type="EMBL" id="JAUSVK010000001">
    <property type="protein sequence ID" value="MDQ0394708.1"/>
    <property type="molecule type" value="Genomic_DNA"/>
</dbReference>
<dbReference type="Pfam" id="PF12804">
    <property type="entry name" value="NTP_transf_3"/>
    <property type="match status" value="1"/>
</dbReference>
<sequence length="202" mass="22090">MSDDELPLANYVAVVLAGGEARRMGRNKLLMEISARPMIRHVVETVRGVVEQVIVVTGYQSERIAEALARLPVDLVRTDPALGPQAAIVAAFARAAVLPGWRDCEGVLLCVGDQPRLTEREIDGLIQAYRAGDRRRALVPMRGAQRGYPVIVPPDFDVAAVDLSAADVAQRHPERIAVFATRNPVYDSSLDTAEDYRAFFAI</sequence>
<dbReference type="SUPFAM" id="SSF53448">
    <property type="entry name" value="Nucleotide-diphospho-sugar transferases"/>
    <property type="match status" value="1"/>
</dbReference>
<dbReference type="GO" id="GO:0061602">
    <property type="term" value="F:molybdenum cofactor cytidylyltransferase activity"/>
    <property type="evidence" value="ECO:0007669"/>
    <property type="project" value="UniProtKB-EC"/>
</dbReference>
<dbReference type="EC" id="2.7.7.76" evidence="3"/>
<dbReference type="PANTHER" id="PTHR43777:SF1">
    <property type="entry name" value="MOLYBDENUM COFACTOR CYTIDYLYLTRANSFERASE"/>
    <property type="match status" value="1"/>
</dbReference>
<proteinExistence type="predicted"/>
<dbReference type="InterPro" id="IPR029044">
    <property type="entry name" value="Nucleotide-diphossugar_trans"/>
</dbReference>
<evidence type="ECO:0000313" key="3">
    <source>
        <dbReference type="EMBL" id="MDQ0394708.1"/>
    </source>
</evidence>
<comment type="caution">
    <text evidence="3">The sequence shown here is derived from an EMBL/GenBank/DDBJ whole genome shotgun (WGS) entry which is preliminary data.</text>
</comment>
<protein>
    <submittedName>
        <fullName evidence="3">Molybdenum cofactor cytidylyltransferase</fullName>
        <ecNumber evidence="3">2.7.7.76</ecNumber>
    </submittedName>
</protein>
<dbReference type="InterPro" id="IPR025877">
    <property type="entry name" value="MobA-like_NTP_Trfase"/>
</dbReference>
<dbReference type="RefSeq" id="WP_307432274.1">
    <property type="nucleotide sequence ID" value="NZ_JAUSVK010000001.1"/>
</dbReference>
<keyword evidence="3" id="KW-0548">Nucleotidyltransferase</keyword>
<evidence type="ECO:0000256" key="1">
    <source>
        <dbReference type="ARBA" id="ARBA00022842"/>
    </source>
</evidence>
<name>A0ABU0FJB3_9HYPH</name>
<reference evidence="3 4" key="1">
    <citation type="submission" date="2023-07" db="EMBL/GenBank/DDBJ databases">
        <title>Genomic Encyclopedia of Type Strains, Phase IV (KMG-IV): sequencing the most valuable type-strain genomes for metagenomic binning, comparative biology and taxonomic classification.</title>
        <authorList>
            <person name="Goeker M."/>
        </authorList>
    </citation>
    <scope>NUCLEOTIDE SEQUENCE [LARGE SCALE GENOMIC DNA]</scope>
    <source>
        <strain evidence="3 4">DSM 5896</strain>
    </source>
</reference>
<organism evidence="3 4">
    <name type="scientific">Labrys monachus</name>
    <dbReference type="NCBI Taxonomy" id="217067"/>
    <lineage>
        <taxon>Bacteria</taxon>
        <taxon>Pseudomonadati</taxon>
        <taxon>Pseudomonadota</taxon>
        <taxon>Alphaproteobacteria</taxon>
        <taxon>Hyphomicrobiales</taxon>
        <taxon>Xanthobacteraceae</taxon>
        <taxon>Labrys</taxon>
    </lineage>
</organism>
<keyword evidence="4" id="KW-1185">Reference proteome</keyword>
<keyword evidence="1" id="KW-0460">Magnesium</keyword>
<dbReference type="Gene3D" id="3.90.550.10">
    <property type="entry name" value="Spore Coat Polysaccharide Biosynthesis Protein SpsA, Chain A"/>
    <property type="match status" value="1"/>
</dbReference>
<evidence type="ECO:0000259" key="2">
    <source>
        <dbReference type="Pfam" id="PF12804"/>
    </source>
</evidence>
<dbReference type="Proteomes" id="UP001237448">
    <property type="component" value="Unassembled WGS sequence"/>
</dbReference>
<keyword evidence="3" id="KW-0808">Transferase</keyword>
<dbReference type="PANTHER" id="PTHR43777">
    <property type="entry name" value="MOLYBDENUM COFACTOR CYTIDYLYLTRANSFERASE"/>
    <property type="match status" value="1"/>
</dbReference>